<dbReference type="InterPro" id="IPR025110">
    <property type="entry name" value="AMP-bd_C"/>
</dbReference>
<dbReference type="RefSeq" id="WP_221045277.1">
    <property type="nucleotide sequence ID" value="NZ_AP024828.1"/>
</dbReference>
<dbReference type="PANTHER" id="PTHR43201">
    <property type="entry name" value="ACYL-COA SYNTHETASE"/>
    <property type="match status" value="1"/>
</dbReference>
<dbReference type="Gene3D" id="3.30.300.30">
    <property type="match status" value="1"/>
</dbReference>
<dbReference type="InterPro" id="IPR042099">
    <property type="entry name" value="ANL_N_sf"/>
</dbReference>
<dbReference type="SUPFAM" id="SSF56801">
    <property type="entry name" value="Acetyl-CoA synthetase-like"/>
    <property type="match status" value="1"/>
</dbReference>
<dbReference type="Proteomes" id="UP000826012">
    <property type="component" value="Chromosome"/>
</dbReference>
<evidence type="ECO:0000313" key="4">
    <source>
        <dbReference type="Proteomes" id="UP000826012"/>
    </source>
</evidence>
<accession>A0ABM7SKZ2</accession>
<dbReference type="Gene3D" id="3.40.50.12780">
    <property type="entry name" value="N-terminal domain of ligase-like"/>
    <property type="match status" value="1"/>
</dbReference>
<name>A0ABM7SKZ2_9MYCO</name>
<gene>
    <name evidence="3" type="ORF">MTY59_17210</name>
</gene>
<feature type="domain" description="AMP-binding enzyme C-terminal" evidence="2">
    <location>
        <begin position="430"/>
        <end position="506"/>
    </location>
</feature>
<keyword evidence="3" id="KW-0436">Ligase</keyword>
<evidence type="ECO:0000259" key="2">
    <source>
        <dbReference type="Pfam" id="PF13193"/>
    </source>
</evidence>
<feature type="domain" description="AMP-dependent synthetase/ligase" evidence="1">
    <location>
        <begin position="29"/>
        <end position="379"/>
    </location>
</feature>
<dbReference type="InterPro" id="IPR000873">
    <property type="entry name" value="AMP-dep_synth/lig_dom"/>
</dbReference>
<protein>
    <submittedName>
        <fullName evidence="3">Long-chain-fatty-acid--CoA ligase</fullName>
    </submittedName>
</protein>
<dbReference type="InterPro" id="IPR045851">
    <property type="entry name" value="AMP-bd_C_sf"/>
</dbReference>
<sequence length="520" mass="54649">MSFDYAALRSGWYREGWFSSRTCIDAFEAGARECGSTAVEFVSADSVLSVTVADVHDAAVTFAAGLARLGVRPGDAVAVQLTNRVECAIAYQAVLLSGAVLVPIVHIYGQGEVGFIVTQSGASVLITATKSIATALGSVLRHVVVVDAEPGPGWLVWSDVRSERYVRPDVKSDDVCLLMYTSGTTSAPKGVQHTHNTVLAEQATMPALIAGAPDDVSLVSFPPGHIAGVGSMLRALLSGSRTVFLAKWDPRRAVEVIRDFGVTSTAGVPTHLQGIIELGCANGELATLREFLVGAAPVTEELGARAAAAGIATFRSYGSTEHPTVSGAHTGEPRSALLCTDGRPMPGSVVRILAADGSEAPADTDGEVVVRGPEQFVGYRDAQLDDEAFTDDGWFRTGDLGRLDADGRLIITDRIKDIIIRGGETISSTQVEDVLSAHPAVSECAVVAAPDARLGEIVAAVVVLKPDERLDIDALRGHFAAAGLAKQKVPERLVVVDALPRTSLGKVRRAELRAQHFSDG</sequence>
<dbReference type="PANTHER" id="PTHR43201:SF32">
    <property type="entry name" value="2-SUCCINYLBENZOATE--COA LIGASE, CHLOROPLASTIC_PEROXISOMAL"/>
    <property type="match status" value="1"/>
</dbReference>
<proteinExistence type="predicted"/>
<dbReference type="GO" id="GO:0016874">
    <property type="term" value="F:ligase activity"/>
    <property type="evidence" value="ECO:0007669"/>
    <property type="project" value="UniProtKB-KW"/>
</dbReference>
<evidence type="ECO:0000259" key="1">
    <source>
        <dbReference type="Pfam" id="PF00501"/>
    </source>
</evidence>
<organism evidence="3 4">
    <name type="scientific">Mycobacterium senriense</name>
    <dbReference type="NCBI Taxonomy" id="2775496"/>
    <lineage>
        <taxon>Bacteria</taxon>
        <taxon>Bacillati</taxon>
        <taxon>Actinomycetota</taxon>
        <taxon>Actinomycetes</taxon>
        <taxon>Mycobacteriales</taxon>
        <taxon>Mycobacteriaceae</taxon>
        <taxon>Mycobacterium</taxon>
        <taxon>Mycobacterium avium complex (MAC)</taxon>
    </lineage>
</organism>
<dbReference type="EMBL" id="AP024828">
    <property type="protein sequence ID" value="BCZ21866.1"/>
    <property type="molecule type" value="Genomic_DNA"/>
</dbReference>
<dbReference type="Pfam" id="PF00501">
    <property type="entry name" value="AMP-binding"/>
    <property type="match status" value="1"/>
</dbReference>
<dbReference type="PROSITE" id="PS00455">
    <property type="entry name" value="AMP_BINDING"/>
    <property type="match status" value="1"/>
</dbReference>
<reference evidence="3 4" key="1">
    <citation type="submission" date="2021-07" db="EMBL/GenBank/DDBJ databases">
        <title>Complete genome sequence of nontuberculous Mycobacterium sp. TY59.</title>
        <authorList>
            <person name="Fukushima K."/>
        </authorList>
    </citation>
    <scope>NUCLEOTIDE SEQUENCE [LARGE SCALE GENOMIC DNA]</scope>
    <source>
        <strain evidence="3 4">TY59</strain>
    </source>
</reference>
<evidence type="ECO:0000313" key="3">
    <source>
        <dbReference type="EMBL" id="BCZ21866.1"/>
    </source>
</evidence>
<dbReference type="InterPro" id="IPR020845">
    <property type="entry name" value="AMP-binding_CS"/>
</dbReference>
<dbReference type="Pfam" id="PF13193">
    <property type="entry name" value="AMP-binding_C"/>
    <property type="match status" value="1"/>
</dbReference>
<keyword evidence="4" id="KW-1185">Reference proteome</keyword>